<sequence length="298" mass="34369">MANYKAYEEKHCQTASELWNLLSPTNELFKQPNKLIFRGQADSNWGLIPSILRKSKNNQLMKTLKSDSTADFQVFNELIILNKFVEHCDNLAIKIPNDSINFRKNNLDTNNLDKYINNPSLWLNEELFELVAMAQHHGVPTRLLDWTESSYIALYFAVSSAFERYIDLLEKHKDVKNERIAIWILNLEFHSLYNLKVLKVPRSSTINLSAQKGLFTVHPHNGSRNGKFLIEGLEKIFTLLPETPLIKITLPISEIIEAHDLCEKIGINSTTLFPNAQGIEKGIKDTLNKWYLMDNLLR</sequence>
<dbReference type="Proteomes" id="UP000035154">
    <property type="component" value="Unassembled WGS sequence"/>
</dbReference>
<comment type="caution">
    <text evidence="2">The sequence shown here is derived from an EMBL/GenBank/DDBJ whole genome shotgun (WGS) entry which is preliminary data.</text>
</comment>
<dbReference type="AlphaFoldDB" id="A0A0G9KR56"/>
<proteinExistence type="predicted"/>
<dbReference type="Pfam" id="PF08867">
    <property type="entry name" value="FRG"/>
    <property type="match status" value="1"/>
</dbReference>
<dbReference type="PATRIC" id="fig|1447263.3.peg.1481"/>
<gene>
    <name evidence="2" type="ORF">AF80_07570</name>
</gene>
<evidence type="ECO:0000313" key="3">
    <source>
        <dbReference type="Proteomes" id="UP000035154"/>
    </source>
</evidence>
<accession>A0A0G9KR56</accession>
<evidence type="ECO:0000313" key="2">
    <source>
        <dbReference type="EMBL" id="KLE09082.1"/>
    </source>
</evidence>
<dbReference type="SMART" id="SM00901">
    <property type="entry name" value="FRG"/>
    <property type="match status" value="1"/>
</dbReference>
<protein>
    <recommendedName>
        <fullName evidence="1">FRG domain-containing protein</fullName>
    </recommendedName>
</protein>
<name>A0A0G9KR56_9BACT</name>
<feature type="domain" description="FRG" evidence="1">
    <location>
        <begin position="31"/>
        <end position="165"/>
    </location>
</feature>
<dbReference type="EMBL" id="JAIW01000051">
    <property type="protein sequence ID" value="KLE09082.1"/>
    <property type="molecule type" value="Genomic_DNA"/>
</dbReference>
<dbReference type="InterPro" id="IPR014966">
    <property type="entry name" value="FRG-dom"/>
</dbReference>
<dbReference type="RefSeq" id="WP_046998457.1">
    <property type="nucleotide sequence ID" value="NZ_JAIW01000051.1"/>
</dbReference>
<evidence type="ECO:0000259" key="1">
    <source>
        <dbReference type="SMART" id="SM00901"/>
    </source>
</evidence>
<organism evidence="2 3">
    <name type="scientific">Aliarcobacter butzleri L355</name>
    <dbReference type="NCBI Taxonomy" id="1447263"/>
    <lineage>
        <taxon>Bacteria</taxon>
        <taxon>Pseudomonadati</taxon>
        <taxon>Campylobacterota</taxon>
        <taxon>Epsilonproteobacteria</taxon>
        <taxon>Campylobacterales</taxon>
        <taxon>Arcobacteraceae</taxon>
        <taxon>Aliarcobacter</taxon>
    </lineage>
</organism>
<reference evidence="2 3" key="1">
    <citation type="submission" date="2014-01" db="EMBL/GenBank/DDBJ databases">
        <title>Development of a Comparative Genomic Fingerprinting Assay for High Resolution Genotyping of Arcobacter butzleri.</title>
        <authorList>
            <person name="Webb A.L."/>
            <person name="Inglis G.D."/>
            <person name="Kruczkiewicz P."/>
            <person name="Selinger L.B."/>
            <person name="Taboada E.N."/>
        </authorList>
    </citation>
    <scope>NUCLEOTIDE SEQUENCE [LARGE SCALE GENOMIC DNA]</scope>
    <source>
        <strain evidence="2 3">L355</strain>
    </source>
</reference>